<sequence>MTFLLLLILLFFSNHPCGEYGMNRHMNFKIYHFDNGMECWDNSSQTTP</sequence>
<proteinExistence type="predicted"/>
<reference evidence="1" key="1">
    <citation type="journal article" date="2012" name="PLoS ONE">
        <title>Gene sets for utilization of primary and secondary nutrition supplies in the distal gut of endangered iberian lynx.</title>
        <authorList>
            <person name="Alcaide M."/>
            <person name="Messina E."/>
            <person name="Richter M."/>
            <person name="Bargiela R."/>
            <person name="Peplies J."/>
            <person name="Huws S.A."/>
            <person name="Newbold C.J."/>
            <person name="Golyshin P.N."/>
            <person name="Simon M.A."/>
            <person name="Lopez G."/>
            <person name="Yakimov M.M."/>
            <person name="Ferrer M."/>
        </authorList>
    </citation>
    <scope>NUCLEOTIDE SEQUENCE</scope>
</reference>
<accession>J9GBH7</accession>
<gene>
    <name evidence="1" type="ORF">EVA_07224</name>
</gene>
<name>J9GBH7_9ZZZZ</name>
<protein>
    <submittedName>
        <fullName evidence="1">Uncharacterized protein</fullName>
    </submittedName>
</protein>
<evidence type="ECO:0000313" key="1">
    <source>
        <dbReference type="EMBL" id="EJX04667.1"/>
    </source>
</evidence>
<dbReference type="AlphaFoldDB" id="J9GBH7"/>
<comment type="caution">
    <text evidence="1">The sequence shown here is derived from an EMBL/GenBank/DDBJ whole genome shotgun (WGS) entry which is preliminary data.</text>
</comment>
<dbReference type="EMBL" id="AMCI01001733">
    <property type="protein sequence ID" value="EJX04667.1"/>
    <property type="molecule type" value="Genomic_DNA"/>
</dbReference>
<organism evidence="1">
    <name type="scientific">gut metagenome</name>
    <dbReference type="NCBI Taxonomy" id="749906"/>
    <lineage>
        <taxon>unclassified sequences</taxon>
        <taxon>metagenomes</taxon>
        <taxon>organismal metagenomes</taxon>
    </lineage>
</organism>